<evidence type="ECO:0000313" key="1">
    <source>
        <dbReference type="EMBL" id="SPT53798.1"/>
    </source>
</evidence>
<sequence>MSTSVRFEFSSEGFQQVLNSEGVKARLQRMGEAVAAEAGDGFETNLYQANYGGSPRPMIVVRAATMHARLAEARDKALTRALSAASRA</sequence>
<evidence type="ECO:0000313" key="2">
    <source>
        <dbReference type="Proteomes" id="UP000250006"/>
    </source>
</evidence>
<keyword evidence="2" id="KW-1185">Reference proteome</keyword>
<dbReference type="Proteomes" id="UP000250006">
    <property type="component" value="Unassembled WGS sequence"/>
</dbReference>
<proteinExistence type="predicted"/>
<dbReference type="EMBL" id="UAPQ01000008">
    <property type="protein sequence ID" value="SPT53798.1"/>
    <property type="molecule type" value="Genomic_DNA"/>
</dbReference>
<gene>
    <name evidence="1" type="ORF">NCTC11535_01482</name>
</gene>
<accession>A0ABY1VPS2</accession>
<evidence type="ECO:0008006" key="3">
    <source>
        <dbReference type="Google" id="ProtNLM"/>
    </source>
</evidence>
<protein>
    <recommendedName>
        <fullName evidence="3">Phage protein</fullName>
    </recommendedName>
</protein>
<organism evidence="1 2">
    <name type="scientific">Actinomyces bovis</name>
    <dbReference type="NCBI Taxonomy" id="1658"/>
    <lineage>
        <taxon>Bacteria</taxon>
        <taxon>Bacillati</taxon>
        <taxon>Actinomycetota</taxon>
        <taxon>Actinomycetes</taxon>
        <taxon>Actinomycetales</taxon>
        <taxon>Actinomycetaceae</taxon>
        <taxon>Actinomyces</taxon>
    </lineage>
</organism>
<comment type="caution">
    <text evidence="1">The sequence shown here is derived from an EMBL/GenBank/DDBJ whole genome shotgun (WGS) entry which is preliminary data.</text>
</comment>
<name>A0ABY1VPS2_9ACTO</name>
<reference evidence="1 2" key="1">
    <citation type="submission" date="2018-06" db="EMBL/GenBank/DDBJ databases">
        <authorList>
            <consortium name="Pathogen Informatics"/>
            <person name="Doyle S."/>
        </authorList>
    </citation>
    <scope>NUCLEOTIDE SEQUENCE [LARGE SCALE GENOMIC DNA]</scope>
    <source>
        <strain evidence="1 2">NCTC11535</strain>
    </source>
</reference>